<evidence type="ECO:0000256" key="5">
    <source>
        <dbReference type="ARBA" id="ARBA00022617"/>
    </source>
</evidence>
<evidence type="ECO:0000313" key="16">
    <source>
        <dbReference type="Proteomes" id="UP000239388"/>
    </source>
</evidence>
<keyword evidence="6 13" id="KW-0812">Transmembrane</keyword>
<keyword evidence="5" id="KW-0349">Heme</keyword>
<feature type="domain" description="Cytochrome b561 bacterial/Ni-hydrogenase" evidence="14">
    <location>
        <begin position="7"/>
        <end position="176"/>
    </location>
</feature>
<evidence type="ECO:0000256" key="6">
    <source>
        <dbReference type="ARBA" id="ARBA00022692"/>
    </source>
</evidence>
<evidence type="ECO:0000256" key="13">
    <source>
        <dbReference type="SAM" id="Phobius"/>
    </source>
</evidence>
<evidence type="ECO:0000313" key="15">
    <source>
        <dbReference type="EMBL" id="PQO33679.1"/>
    </source>
</evidence>
<evidence type="ECO:0000256" key="10">
    <source>
        <dbReference type="ARBA" id="ARBA00023004"/>
    </source>
</evidence>
<feature type="transmembrane region" description="Helical" evidence="13">
    <location>
        <begin position="14"/>
        <end position="34"/>
    </location>
</feature>
<keyword evidence="11 13" id="KW-0472">Membrane</keyword>
<dbReference type="InterPro" id="IPR011577">
    <property type="entry name" value="Cyt_b561_bac/Ni-Hgenase"/>
</dbReference>
<comment type="subcellular location">
    <subcellularLocation>
        <location evidence="2">Cell membrane</location>
        <topology evidence="2">Multi-pass membrane protein</topology>
    </subcellularLocation>
</comment>
<keyword evidence="9 13" id="KW-1133">Transmembrane helix</keyword>
<dbReference type="InterPro" id="IPR052168">
    <property type="entry name" value="Cytochrome_b561_oxidase"/>
</dbReference>
<comment type="caution">
    <text evidence="15">The sequence shown here is derived from an EMBL/GenBank/DDBJ whole genome shotgun (WGS) entry which is preliminary data.</text>
</comment>
<evidence type="ECO:0000256" key="2">
    <source>
        <dbReference type="ARBA" id="ARBA00004651"/>
    </source>
</evidence>
<proteinExistence type="inferred from homology"/>
<dbReference type="PANTHER" id="PTHR30529">
    <property type="entry name" value="CYTOCHROME B561"/>
    <property type="match status" value="1"/>
</dbReference>
<feature type="transmembrane region" description="Helical" evidence="13">
    <location>
        <begin position="83"/>
        <end position="105"/>
    </location>
</feature>
<evidence type="ECO:0000256" key="11">
    <source>
        <dbReference type="ARBA" id="ARBA00023136"/>
    </source>
</evidence>
<dbReference type="InterPro" id="IPR016174">
    <property type="entry name" value="Di-haem_cyt_TM"/>
</dbReference>
<feature type="transmembrane region" description="Helical" evidence="13">
    <location>
        <begin position="46"/>
        <end position="63"/>
    </location>
</feature>
<dbReference type="GO" id="GO:0046872">
    <property type="term" value="F:metal ion binding"/>
    <property type="evidence" value="ECO:0007669"/>
    <property type="project" value="UniProtKB-KW"/>
</dbReference>
<dbReference type="Gene3D" id="1.20.950.20">
    <property type="entry name" value="Transmembrane di-heme cytochromes, Chain C"/>
    <property type="match status" value="1"/>
</dbReference>
<dbReference type="GO" id="GO:0009055">
    <property type="term" value="F:electron transfer activity"/>
    <property type="evidence" value="ECO:0007669"/>
    <property type="project" value="InterPro"/>
</dbReference>
<dbReference type="SUPFAM" id="SSF81342">
    <property type="entry name" value="Transmembrane di-heme cytochromes"/>
    <property type="match status" value="1"/>
</dbReference>
<keyword evidence="4" id="KW-1003">Cell membrane</keyword>
<dbReference type="EMBL" id="PUIB01000017">
    <property type="protein sequence ID" value="PQO33679.1"/>
    <property type="molecule type" value="Genomic_DNA"/>
</dbReference>
<dbReference type="GO" id="GO:0022904">
    <property type="term" value="P:respiratory electron transport chain"/>
    <property type="evidence" value="ECO:0007669"/>
    <property type="project" value="InterPro"/>
</dbReference>
<dbReference type="GO" id="GO:0005886">
    <property type="term" value="C:plasma membrane"/>
    <property type="evidence" value="ECO:0007669"/>
    <property type="project" value="UniProtKB-SubCell"/>
</dbReference>
<dbReference type="PANTHER" id="PTHR30529:SF6">
    <property type="entry name" value="BLL0291 PROTEIN"/>
    <property type="match status" value="1"/>
</dbReference>
<evidence type="ECO:0000256" key="1">
    <source>
        <dbReference type="ARBA" id="ARBA00001970"/>
    </source>
</evidence>
<reference evidence="15 16" key="1">
    <citation type="submission" date="2018-02" db="EMBL/GenBank/DDBJ databases">
        <title>Comparative genomes isolates from brazilian mangrove.</title>
        <authorList>
            <person name="Araujo J.E."/>
            <person name="Taketani R.G."/>
            <person name="Silva M.C.P."/>
            <person name="Loureco M.V."/>
            <person name="Andreote F.D."/>
        </authorList>
    </citation>
    <scope>NUCLEOTIDE SEQUENCE [LARGE SCALE GENOMIC DNA]</scope>
    <source>
        <strain evidence="15 16">NAP PRIS-MGV</strain>
    </source>
</reference>
<keyword evidence="3" id="KW-0813">Transport</keyword>
<keyword evidence="10" id="KW-0408">Iron</keyword>
<comment type="cofactor">
    <cofactor evidence="1">
        <name>heme b</name>
        <dbReference type="ChEBI" id="CHEBI:60344"/>
    </cofactor>
</comment>
<dbReference type="Pfam" id="PF01292">
    <property type="entry name" value="Ni_hydr_CYTB"/>
    <property type="match status" value="1"/>
</dbReference>
<gene>
    <name evidence="15" type="ORF">C5Y98_15700</name>
</gene>
<name>A0A2S8FND7_9BACT</name>
<comment type="similarity">
    <text evidence="12">Belongs to the cytochrome b561 family.</text>
</comment>
<dbReference type="Proteomes" id="UP000239388">
    <property type="component" value="Unassembled WGS sequence"/>
</dbReference>
<evidence type="ECO:0000256" key="4">
    <source>
        <dbReference type="ARBA" id="ARBA00022475"/>
    </source>
</evidence>
<feature type="transmembrane region" description="Helical" evidence="13">
    <location>
        <begin position="142"/>
        <end position="165"/>
    </location>
</feature>
<dbReference type="GO" id="GO:0020037">
    <property type="term" value="F:heme binding"/>
    <property type="evidence" value="ECO:0007669"/>
    <property type="project" value="TreeGrafter"/>
</dbReference>
<dbReference type="AlphaFoldDB" id="A0A2S8FND7"/>
<evidence type="ECO:0000256" key="7">
    <source>
        <dbReference type="ARBA" id="ARBA00022723"/>
    </source>
</evidence>
<evidence type="ECO:0000256" key="12">
    <source>
        <dbReference type="ARBA" id="ARBA00037975"/>
    </source>
</evidence>
<dbReference type="RefSeq" id="WP_105355331.1">
    <property type="nucleotide sequence ID" value="NZ_PUIB01000017.1"/>
</dbReference>
<evidence type="ECO:0000256" key="8">
    <source>
        <dbReference type="ARBA" id="ARBA00022982"/>
    </source>
</evidence>
<keyword evidence="7" id="KW-0479">Metal-binding</keyword>
<organism evidence="15 16">
    <name type="scientific">Blastopirellula marina</name>
    <dbReference type="NCBI Taxonomy" id="124"/>
    <lineage>
        <taxon>Bacteria</taxon>
        <taxon>Pseudomonadati</taxon>
        <taxon>Planctomycetota</taxon>
        <taxon>Planctomycetia</taxon>
        <taxon>Pirellulales</taxon>
        <taxon>Pirellulaceae</taxon>
        <taxon>Blastopirellula</taxon>
    </lineage>
</organism>
<sequence>MNENNARFPLFSQILHWVMAVMILSMLFIGVAMVSSLANYHWLISIHRPLGIAILGLALIRLANRIFNHPPALPDSISPAERFVAAASEMLMYGLMLVLPLVGWAMLSAARYPIVLFGSVQLPFILPQNLKWYALLHTTHTILAYLFMLTVLAHFTAVLFHTFVLRDGLLFRMLGGPRKSATAREQEVDSADM</sequence>
<evidence type="ECO:0000259" key="14">
    <source>
        <dbReference type="Pfam" id="PF01292"/>
    </source>
</evidence>
<protein>
    <submittedName>
        <fullName evidence="15">Cytochrome B</fullName>
    </submittedName>
</protein>
<evidence type="ECO:0000256" key="3">
    <source>
        <dbReference type="ARBA" id="ARBA00022448"/>
    </source>
</evidence>
<evidence type="ECO:0000256" key="9">
    <source>
        <dbReference type="ARBA" id="ARBA00022989"/>
    </source>
</evidence>
<dbReference type="OrthoDB" id="1247465at2"/>
<keyword evidence="8" id="KW-0249">Electron transport</keyword>
<accession>A0A2S8FND7</accession>